<feature type="domain" description="KIB1-4 beta-propeller" evidence="1">
    <location>
        <begin position="70"/>
        <end position="329"/>
    </location>
</feature>
<dbReference type="Pfam" id="PF03478">
    <property type="entry name" value="Beta-prop_KIB1-4"/>
    <property type="match status" value="1"/>
</dbReference>
<sequence length="345" mass="38493">MSLLLSQPSTLCFRKPVFVRSSPIHSNNVFSSTSLPQTPPCVIMYVDPCGADPGKLVIRGAGDSTPLEKKLPMELTNEMRPIGSSNGWLTTLKDGVMGLQDIDLNLVASDVDPKRISLPPLVTLPHCQTQIVTNVAMSSSSPEDEDCVVAVKFLGPQLSFFRPAQSNSEWINIRVKNPCFFSSPVMYSKKDDMFRIPGSGGHLIASWDLHKHGEKTKFQRLQFRKIPNMTKDNKRLLDSCCKSEHLVESRTTGETFMVKLYKKTPETWDGIAKKMQTVALMVFKLDDKGSLVYTQDIGDLSIFLTKSEPFCVPSSSFPDMYPNHVNVLDVDETAIVNLAEQKWNC</sequence>
<dbReference type="OrthoDB" id="1023354at2759"/>
<dbReference type="PANTHER" id="PTHR31681:SF34">
    <property type="entry name" value="DUF295 DOMAIN-CONTAINING PROTEIN"/>
    <property type="match status" value="1"/>
</dbReference>
<dbReference type="Proteomes" id="UP000694251">
    <property type="component" value="Chromosome 13"/>
</dbReference>
<protein>
    <recommendedName>
        <fullName evidence="1">KIB1-4 beta-propeller domain-containing protein</fullName>
    </recommendedName>
</protein>
<dbReference type="EMBL" id="JAEFBJ010000013">
    <property type="protein sequence ID" value="KAG7538632.1"/>
    <property type="molecule type" value="Genomic_DNA"/>
</dbReference>
<dbReference type="AlphaFoldDB" id="A0A8T1Y0J8"/>
<reference evidence="2 3" key="1">
    <citation type="submission" date="2020-12" db="EMBL/GenBank/DDBJ databases">
        <title>Concerted genomic and epigenomic changes stabilize Arabidopsis allopolyploids.</title>
        <authorList>
            <person name="Chen Z."/>
        </authorList>
    </citation>
    <scope>NUCLEOTIDE SEQUENCE [LARGE SCALE GENOMIC DNA]</scope>
    <source>
        <strain evidence="2">As9502</strain>
        <tissue evidence="2">Leaf</tissue>
    </source>
</reference>
<proteinExistence type="predicted"/>
<evidence type="ECO:0000313" key="2">
    <source>
        <dbReference type="EMBL" id="KAG7538632.1"/>
    </source>
</evidence>
<keyword evidence="3" id="KW-1185">Reference proteome</keyword>
<dbReference type="InterPro" id="IPR005174">
    <property type="entry name" value="KIB1-4_b-propeller"/>
</dbReference>
<comment type="caution">
    <text evidence="2">The sequence shown here is derived from an EMBL/GenBank/DDBJ whole genome shotgun (WGS) entry which is preliminary data.</text>
</comment>
<organism evidence="2 3">
    <name type="scientific">Arabidopsis suecica</name>
    <name type="common">Swedish thale-cress</name>
    <name type="synonym">Cardaminopsis suecica</name>
    <dbReference type="NCBI Taxonomy" id="45249"/>
    <lineage>
        <taxon>Eukaryota</taxon>
        <taxon>Viridiplantae</taxon>
        <taxon>Streptophyta</taxon>
        <taxon>Embryophyta</taxon>
        <taxon>Tracheophyta</taxon>
        <taxon>Spermatophyta</taxon>
        <taxon>Magnoliopsida</taxon>
        <taxon>eudicotyledons</taxon>
        <taxon>Gunneridae</taxon>
        <taxon>Pentapetalae</taxon>
        <taxon>rosids</taxon>
        <taxon>malvids</taxon>
        <taxon>Brassicales</taxon>
        <taxon>Brassicaceae</taxon>
        <taxon>Camelineae</taxon>
        <taxon>Arabidopsis</taxon>
    </lineage>
</organism>
<gene>
    <name evidence="2" type="ORF">ISN44_As13g023760</name>
</gene>
<accession>A0A8T1Y0J8</accession>
<name>A0A8T1Y0J8_ARASU</name>
<dbReference type="PANTHER" id="PTHR31681">
    <property type="entry name" value="C2H2-LIKE ZINC FINGER PROTEIN"/>
    <property type="match status" value="1"/>
</dbReference>
<evidence type="ECO:0000259" key="1">
    <source>
        <dbReference type="Pfam" id="PF03478"/>
    </source>
</evidence>
<evidence type="ECO:0000313" key="3">
    <source>
        <dbReference type="Proteomes" id="UP000694251"/>
    </source>
</evidence>